<dbReference type="Proteomes" id="UP001152795">
    <property type="component" value="Unassembled WGS sequence"/>
</dbReference>
<evidence type="ECO:0000313" key="1">
    <source>
        <dbReference type="EMBL" id="CAB3989645.1"/>
    </source>
</evidence>
<protein>
    <submittedName>
        <fullName evidence="1">Uncharacterized protein</fullName>
    </submittedName>
</protein>
<evidence type="ECO:0000313" key="2">
    <source>
        <dbReference type="Proteomes" id="UP001152795"/>
    </source>
</evidence>
<proteinExistence type="predicted"/>
<dbReference type="PANTHER" id="PTHR47510">
    <property type="entry name" value="REVERSE TRANSCRIPTASE DOMAIN-CONTAINING PROTEIN"/>
    <property type="match status" value="1"/>
</dbReference>
<dbReference type="AlphaFoldDB" id="A0A6S7GD87"/>
<dbReference type="PANTHER" id="PTHR47510:SF3">
    <property type="entry name" value="ENDO_EXONUCLEASE_PHOSPHATASE DOMAIN-CONTAINING PROTEIN"/>
    <property type="match status" value="1"/>
</dbReference>
<comment type="caution">
    <text evidence="1">The sequence shown here is derived from an EMBL/GenBank/DDBJ whole genome shotgun (WGS) entry which is preliminary data.</text>
</comment>
<organism evidence="1 2">
    <name type="scientific">Paramuricea clavata</name>
    <name type="common">Red gorgonian</name>
    <name type="synonym">Violescent sea-whip</name>
    <dbReference type="NCBI Taxonomy" id="317549"/>
    <lineage>
        <taxon>Eukaryota</taxon>
        <taxon>Metazoa</taxon>
        <taxon>Cnidaria</taxon>
        <taxon>Anthozoa</taxon>
        <taxon>Octocorallia</taxon>
        <taxon>Malacalcyonacea</taxon>
        <taxon>Plexauridae</taxon>
        <taxon>Paramuricea</taxon>
    </lineage>
</organism>
<accession>A0A6S7GD87</accession>
<sequence>MPSVARIGNIRKDLKHGGIQLTGYQVEISKTFKSVLYIVNAEVINDYFKEINTDPNYITPERLQIPDAVHVPEVEIDLVKHVLLRLKCTSFGPDCLPFWFWRDYANYLAPVVTHIFNTSIREQMVPSLWKLANVVPTPKESSLEEVNQLRPISLTNIIMRVFERVVFKQELSVPLSLEIGADQFAYKRSQNCTMALI</sequence>
<name>A0A6S7GD87_PARCT</name>
<keyword evidence="2" id="KW-1185">Reference proteome</keyword>
<gene>
    <name evidence="1" type="ORF">PACLA_8A045959</name>
</gene>
<dbReference type="OrthoDB" id="10065625at2759"/>
<dbReference type="EMBL" id="CACRXK020001526">
    <property type="protein sequence ID" value="CAB3989645.1"/>
    <property type="molecule type" value="Genomic_DNA"/>
</dbReference>
<reference evidence="1" key="1">
    <citation type="submission" date="2020-04" db="EMBL/GenBank/DDBJ databases">
        <authorList>
            <person name="Alioto T."/>
            <person name="Alioto T."/>
            <person name="Gomez Garrido J."/>
        </authorList>
    </citation>
    <scope>NUCLEOTIDE SEQUENCE</scope>
    <source>
        <strain evidence="1">A484AB</strain>
    </source>
</reference>